<dbReference type="SUPFAM" id="SSF52540">
    <property type="entry name" value="P-loop containing nucleoside triphosphate hydrolases"/>
    <property type="match status" value="1"/>
</dbReference>
<dbReference type="SUPFAM" id="SSF50475">
    <property type="entry name" value="FMN-binding split barrel"/>
    <property type="match status" value="1"/>
</dbReference>
<dbReference type="EC" id="3.4.24.-" evidence="15"/>
<dbReference type="GO" id="GO:0004176">
    <property type="term" value="F:ATP-dependent peptidase activity"/>
    <property type="evidence" value="ECO:0007669"/>
    <property type="project" value="InterPro"/>
</dbReference>
<dbReference type="KEGG" id="cmp:Cha6605_5667"/>
<dbReference type="STRING" id="1173020.Cha6605_5667"/>
<keyword evidence="4 15" id="KW-0479">Metal-binding</keyword>
<evidence type="ECO:0000256" key="7">
    <source>
        <dbReference type="ARBA" id="ARBA00022833"/>
    </source>
</evidence>
<feature type="binding site" evidence="15">
    <location>
        <position position="511"/>
    </location>
    <ligand>
        <name>Zn(2+)</name>
        <dbReference type="ChEBI" id="CHEBI:29105"/>
        <note>catalytic</note>
    </ligand>
</feature>
<dbReference type="InterPro" id="IPR041569">
    <property type="entry name" value="AAA_lid_3"/>
</dbReference>
<keyword evidence="3 15" id="KW-0812">Transmembrane</keyword>
<dbReference type="GO" id="GO:0005524">
    <property type="term" value="F:ATP binding"/>
    <property type="evidence" value="ECO:0007669"/>
    <property type="project" value="UniProtKB-UniRule"/>
</dbReference>
<evidence type="ECO:0000259" key="17">
    <source>
        <dbReference type="SMART" id="SM00382"/>
    </source>
</evidence>
<keyword evidence="5 15" id="KW-0547">Nucleotide-binding</keyword>
<evidence type="ECO:0000256" key="6">
    <source>
        <dbReference type="ARBA" id="ARBA00022801"/>
    </source>
</evidence>
<dbReference type="Gene3D" id="3.30.720.210">
    <property type="match status" value="1"/>
</dbReference>
<organism evidence="18 19">
    <name type="scientific">Chamaesiphon minutus (strain ATCC 27169 / PCC 6605)</name>
    <dbReference type="NCBI Taxonomy" id="1173020"/>
    <lineage>
        <taxon>Bacteria</taxon>
        <taxon>Bacillati</taxon>
        <taxon>Cyanobacteriota</taxon>
        <taxon>Cyanophyceae</taxon>
        <taxon>Gomontiellales</taxon>
        <taxon>Chamaesiphonaceae</taxon>
        <taxon>Chamaesiphon</taxon>
    </lineage>
</organism>
<dbReference type="AlphaFoldDB" id="K9UQL4"/>
<dbReference type="GO" id="GO:0004222">
    <property type="term" value="F:metalloendopeptidase activity"/>
    <property type="evidence" value="ECO:0007669"/>
    <property type="project" value="InterPro"/>
</dbReference>
<keyword evidence="11 15" id="KW-0793">Thylakoid</keyword>
<dbReference type="InterPro" id="IPR012349">
    <property type="entry name" value="Split_barrel_FMN-bd"/>
</dbReference>
<dbReference type="InterPro" id="IPR027417">
    <property type="entry name" value="P-loop_NTPase"/>
</dbReference>
<dbReference type="Gene3D" id="1.10.8.60">
    <property type="match status" value="1"/>
</dbReference>
<feature type="domain" description="AAA+ ATPase" evidence="17">
    <location>
        <begin position="202"/>
        <end position="343"/>
    </location>
</feature>
<dbReference type="InterPro" id="IPR037219">
    <property type="entry name" value="Peptidase_M41-like"/>
</dbReference>
<dbReference type="CDD" id="cd19501">
    <property type="entry name" value="RecA-like_FtsH"/>
    <property type="match status" value="1"/>
</dbReference>
<keyword evidence="12 15" id="KW-0472">Membrane</keyword>
<comment type="similarity">
    <text evidence="1 15">In the C-terminal section; belongs to the peptidase M41 family.</text>
</comment>
<protein>
    <recommendedName>
        <fullName evidence="15">ATP-dependent zinc metalloprotease FtsH</fullName>
        <ecNumber evidence="15">3.4.24.-</ecNumber>
    </recommendedName>
</protein>
<dbReference type="eggNOG" id="COG0465">
    <property type="taxonomic scope" value="Bacteria"/>
</dbReference>
<evidence type="ECO:0000256" key="12">
    <source>
        <dbReference type="ARBA" id="ARBA00023136"/>
    </source>
</evidence>
<dbReference type="Pfam" id="PF06480">
    <property type="entry name" value="FtsH_ext"/>
    <property type="match status" value="1"/>
</dbReference>
<dbReference type="SMART" id="SM00382">
    <property type="entry name" value="AAA"/>
    <property type="match status" value="1"/>
</dbReference>
<dbReference type="EMBL" id="CP003600">
    <property type="protein sequence ID" value="AFY96529.1"/>
    <property type="molecule type" value="Genomic_DNA"/>
</dbReference>
<dbReference type="Pfam" id="PF17862">
    <property type="entry name" value="AAA_lid_3"/>
    <property type="match status" value="1"/>
</dbReference>
<evidence type="ECO:0000313" key="18">
    <source>
        <dbReference type="EMBL" id="AFY96529.1"/>
    </source>
</evidence>
<dbReference type="HOGENOM" id="CLU_000688_16_2_3"/>
<feature type="binding site" evidence="15">
    <location>
        <position position="434"/>
    </location>
    <ligand>
        <name>Zn(2+)</name>
        <dbReference type="ChEBI" id="CHEBI:29105"/>
        <note>catalytic</note>
    </ligand>
</feature>
<dbReference type="HAMAP" id="MF_01458">
    <property type="entry name" value="FtsH"/>
    <property type="match status" value="1"/>
</dbReference>
<dbReference type="Gene3D" id="3.40.50.300">
    <property type="entry name" value="P-loop containing nucleotide triphosphate hydrolases"/>
    <property type="match status" value="1"/>
</dbReference>
<dbReference type="PANTHER" id="PTHR23076:SF113">
    <property type="entry name" value="ATP-DEPENDENT ZINC METALLOPROTEASE FTSH 1, CHLOROPLASTIC-RELATED"/>
    <property type="match status" value="1"/>
</dbReference>
<evidence type="ECO:0000256" key="9">
    <source>
        <dbReference type="ARBA" id="ARBA00022989"/>
    </source>
</evidence>
<dbReference type="OrthoDB" id="523653at2"/>
<keyword evidence="10 15" id="KW-0482">Metalloprotease</keyword>
<dbReference type="InterPro" id="IPR000642">
    <property type="entry name" value="Peptidase_M41"/>
</dbReference>
<comment type="subcellular location">
    <subcellularLocation>
        <location evidence="13 15">Cellular thylakoid membrane</location>
        <topology evidence="13 15">Multi-pass membrane protein</topology>
        <orientation evidence="13 15">Stromal side</orientation>
    </subcellularLocation>
</comment>
<dbReference type="Gene3D" id="2.30.110.10">
    <property type="entry name" value="Electron Transport, Fmn-binding Protein, Chain A"/>
    <property type="match status" value="1"/>
</dbReference>
<dbReference type="FunFam" id="1.10.8.60:FF:000001">
    <property type="entry name" value="ATP-dependent zinc metalloprotease FtsH"/>
    <property type="match status" value="1"/>
</dbReference>
<dbReference type="InterPro" id="IPR024747">
    <property type="entry name" value="Pyridox_Oxase-rel"/>
</dbReference>
<proteinExistence type="inferred from homology"/>
<evidence type="ECO:0000256" key="3">
    <source>
        <dbReference type="ARBA" id="ARBA00022692"/>
    </source>
</evidence>
<dbReference type="PATRIC" id="fig|1173020.3.peg.6510"/>
<comment type="subunit">
    <text evidence="15">Homohexamer.</text>
</comment>
<dbReference type="GO" id="GO:0008270">
    <property type="term" value="F:zinc ion binding"/>
    <property type="evidence" value="ECO:0007669"/>
    <property type="project" value="UniProtKB-UniRule"/>
</dbReference>
<feature type="binding site" evidence="15">
    <location>
        <begin position="210"/>
        <end position="217"/>
    </location>
    <ligand>
        <name>ATP</name>
        <dbReference type="ChEBI" id="CHEBI:30616"/>
    </ligand>
</feature>
<dbReference type="Pfam" id="PF00004">
    <property type="entry name" value="AAA"/>
    <property type="match status" value="1"/>
</dbReference>
<dbReference type="InterPro" id="IPR011546">
    <property type="entry name" value="Pept_M41_FtsH_extracell"/>
</dbReference>
<dbReference type="FunFam" id="3.40.50.300:FF:000001">
    <property type="entry name" value="ATP-dependent zinc metalloprotease FtsH"/>
    <property type="match status" value="1"/>
</dbReference>
<dbReference type="PANTHER" id="PTHR23076">
    <property type="entry name" value="METALLOPROTEASE M41 FTSH"/>
    <property type="match status" value="1"/>
</dbReference>
<dbReference type="InterPro" id="IPR003593">
    <property type="entry name" value="AAA+_ATPase"/>
</dbReference>
<evidence type="ECO:0000256" key="5">
    <source>
        <dbReference type="ARBA" id="ARBA00022741"/>
    </source>
</evidence>
<keyword evidence="8 15" id="KW-0067">ATP-binding</keyword>
<dbReference type="Pfam" id="PF12900">
    <property type="entry name" value="Pyridox_ox_2"/>
    <property type="match status" value="1"/>
</dbReference>
<dbReference type="SUPFAM" id="SSF140990">
    <property type="entry name" value="FtsH protease domain-like"/>
    <property type="match status" value="1"/>
</dbReference>
<comment type="caution">
    <text evidence="15">Lacks conserved residue(s) required for the propagation of feature annotation.</text>
</comment>
<comment type="similarity">
    <text evidence="16">Belongs to the AAA ATPase family.</text>
</comment>
<evidence type="ECO:0000313" key="19">
    <source>
        <dbReference type="Proteomes" id="UP000010366"/>
    </source>
</evidence>
<evidence type="ECO:0000256" key="11">
    <source>
        <dbReference type="ARBA" id="ARBA00023078"/>
    </source>
</evidence>
<feature type="binding site" evidence="15">
    <location>
        <position position="438"/>
    </location>
    <ligand>
        <name>Zn(2+)</name>
        <dbReference type="ChEBI" id="CHEBI:29105"/>
        <note>catalytic</note>
    </ligand>
</feature>
<feature type="active site" evidence="15">
    <location>
        <position position="435"/>
    </location>
</feature>
<comment type="function">
    <text evidence="15">Acts as a processive, ATP-dependent zinc metallopeptidase for both cytoplasmic and membrane proteins. Plays a role in the quality control of integral membrane proteins.</text>
</comment>
<sequence length="815" mass="89915">MPIDNKRKTAPSNFPISGNFIFLIWLLIVLAWSGQGYPRQPYSEFIQQVESGQVVKATIDNQEIQYELKPTPGAKSSNPAPQKIFVTRKLAEDPELAKILRTHQVEYSVTVPSPLSGIWSILSWVIFPILFISLWSKFIAPDKQGGMGLLGMGNSNARTYVAGDTGVTFEDVAGVDEAKAELQEIVDFLKHADKYVKLGAKIPKGVLLVGPPGTGKTLLAKAIAGEAGVPFFSISGSEFIEMFVGVGAARVRGLFEQAKQQAPCIVFIDELDALGKSRSSANSPMGGNDEREQTLNQLLSEMDGFASNTGVILLSATNRPEVLDPALLRPGRFDRQIVVDRPDKSGRQAILLVHARNVKMSNDVDLLKLAARTPGFAGADLANLVNEAALLAARHDRVAVTMSDFEEAIERILTGLEKKSRVLNEIEKETVAYHEVGHAIVGSLMPGSGSIEKISIVPRGVAALGYTLQLPQEDRFLMVEDELRGQIAMLLGGRSAEELIMGKVSTGASDDIQKATDLADRYVTIYGMSKQLGPMAFDRSASQFLGGWGNPRRPLSPEVESEIDREVKHLIDNAHHIAGAILAHNQTLLKEVAQVLLEREILDGQQLHDYLDRVAIPPLLSNWLQTGEILTDPKAEESISVSRNGFNYKHLHVRSITMLDIDEMGRDEIAKVLMRVGYGHLGFNYEGKPYVMPMHYYLDDSGRDPHIYLFTTEGMKTQAIDRNSEVCLQVEEVFDDPLHWRSVIVSGTAKQLKDREEIERVREIVKQHNPTLSPAINRTWTDAWGRAQVVTIYQIEPSEMTGRTTDGVSSRQLIG</sequence>
<evidence type="ECO:0000256" key="14">
    <source>
        <dbReference type="ARBA" id="ARBA00061570"/>
    </source>
</evidence>
<feature type="transmembrane region" description="Helical" evidence="15">
    <location>
        <begin position="12"/>
        <end position="32"/>
    </location>
</feature>
<comment type="cofactor">
    <cofactor evidence="15">
        <name>Zn(2+)</name>
        <dbReference type="ChEBI" id="CHEBI:29105"/>
    </cofactor>
    <text evidence="15">Binds 1 zinc ion per subunit.</text>
</comment>
<dbReference type="GO" id="GO:0016887">
    <property type="term" value="F:ATP hydrolysis activity"/>
    <property type="evidence" value="ECO:0007669"/>
    <property type="project" value="UniProtKB-UniRule"/>
</dbReference>
<dbReference type="GO" id="GO:0031676">
    <property type="term" value="C:plasma membrane-derived thylakoid membrane"/>
    <property type="evidence" value="ECO:0007669"/>
    <property type="project" value="UniProtKB-SubCell"/>
</dbReference>
<dbReference type="GO" id="GO:0006508">
    <property type="term" value="P:proteolysis"/>
    <property type="evidence" value="ECO:0007669"/>
    <property type="project" value="UniProtKB-KW"/>
</dbReference>
<dbReference type="InterPro" id="IPR003960">
    <property type="entry name" value="ATPase_AAA_CS"/>
</dbReference>
<dbReference type="InterPro" id="IPR003959">
    <property type="entry name" value="ATPase_AAA_core"/>
</dbReference>
<dbReference type="Pfam" id="PF01434">
    <property type="entry name" value="Peptidase_M41"/>
    <property type="match status" value="1"/>
</dbReference>
<evidence type="ECO:0000256" key="8">
    <source>
        <dbReference type="ARBA" id="ARBA00022840"/>
    </source>
</evidence>
<evidence type="ECO:0000256" key="10">
    <source>
        <dbReference type="ARBA" id="ARBA00023049"/>
    </source>
</evidence>
<dbReference type="PROSITE" id="PS00674">
    <property type="entry name" value="AAA"/>
    <property type="match status" value="1"/>
</dbReference>
<name>K9UQL4_CHAP6</name>
<comment type="similarity">
    <text evidence="14 15">In the central section; belongs to the AAA ATPase family.</text>
</comment>
<keyword evidence="19" id="KW-1185">Reference proteome</keyword>
<dbReference type="InterPro" id="IPR005936">
    <property type="entry name" value="FtsH"/>
</dbReference>
<evidence type="ECO:0000256" key="15">
    <source>
        <dbReference type="HAMAP-Rule" id="MF_01458"/>
    </source>
</evidence>
<dbReference type="GO" id="GO:0030163">
    <property type="term" value="P:protein catabolic process"/>
    <property type="evidence" value="ECO:0007669"/>
    <property type="project" value="UniProtKB-UniRule"/>
</dbReference>
<evidence type="ECO:0000256" key="4">
    <source>
        <dbReference type="ARBA" id="ARBA00022723"/>
    </source>
</evidence>
<keyword evidence="6 15" id="KW-0378">Hydrolase</keyword>
<keyword evidence="2 15" id="KW-0645">Protease</keyword>
<evidence type="ECO:0000256" key="1">
    <source>
        <dbReference type="ARBA" id="ARBA00010044"/>
    </source>
</evidence>
<keyword evidence="7 15" id="KW-0862">Zinc</keyword>
<accession>K9UQL4</accession>
<dbReference type="FunFam" id="1.20.58.760:FF:000001">
    <property type="entry name" value="ATP-dependent zinc metalloprotease FtsH"/>
    <property type="match status" value="1"/>
</dbReference>
<evidence type="ECO:0000256" key="13">
    <source>
        <dbReference type="ARBA" id="ARBA00060402"/>
    </source>
</evidence>
<dbReference type="Gene3D" id="1.20.58.760">
    <property type="entry name" value="Peptidase M41"/>
    <property type="match status" value="1"/>
</dbReference>
<reference evidence="18 19" key="1">
    <citation type="submission" date="2012-05" db="EMBL/GenBank/DDBJ databases">
        <title>Finished chromosome of genome of Chamaesiphon sp. PCC 6605.</title>
        <authorList>
            <consortium name="US DOE Joint Genome Institute"/>
            <person name="Gugger M."/>
            <person name="Coursin T."/>
            <person name="Rippka R."/>
            <person name="Tandeau De Marsac N."/>
            <person name="Huntemann M."/>
            <person name="Wei C.-L."/>
            <person name="Han J."/>
            <person name="Detter J.C."/>
            <person name="Han C."/>
            <person name="Tapia R."/>
            <person name="Chen A."/>
            <person name="Kyrpides N."/>
            <person name="Mavromatis K."/>
            <person name="Markowitz V."/>
            <person name="Szeto E."/>
            <person name="Ivanova N."/>
            <person name="Pagani I."/>
            <person name="Pati A."/>
            <person name="Goodwin L."/>
            <person name="Nordberg H.P."/>
            <person name="Cantor M.N."/>
            <person name="Hua S.X."/>
            <person name="Woyke T."/>
            <person name="Kerfeld C.A."/>
        </authorList>
    </citation>
    <scope>NUCLEOTIDE SEQUENCE [LARGE SCALE GENOMIC DNA]</scope>
    <source>
        <strain evidence="19">ATCC 27169 / PCC 6605</strain>
    </source>
</reference>
<gene>
    <name evidence="15" type="primary">ftsH</name>
    <name evidence="18" type="ORF">Cha6605_5667</name>
</gene>
<evidence type="ECO:0000256" key="16">
    <source>
        <dbReference type="RuleBase" id="RU003651"/>
    </source>
</evidence>
<evidence type="ECO:0000256" key="2">
    <source>
        <dbReference type="ARBA" id="ARBA00022670"/>
    </source>
</evidence>
<keyword evidence="9 15" id="KW-1133">Transmembrane helix</keyword>
<dbReference type="Proteomes" id="UP000010366">
    <property type="component" value="Chromosome"/>
</dbReference>
<dbReference type="NCBIfam" id="TIGR01241">
    <property type="entry name" value="FtsH_fam"/>
    <property type="match status" value="1"/>
</dbReference>